<dbReference type="RefSeq" id="WP_120975696.1">
    <property type="nucleotide sequence ID" value="NZ_RBZM01000004.1"/>
</dbReference>
<feature type="compositionally biased region" description="Polar residues" evidence="1">
    <location>
        <begin position="75"/>
        <end position="86"/>
    </location>
</feature>
<feature type="region of interest" description="Disordered" evidence="1">
    <location>
        <begin position="75"/>
        <end position="110"/>
    </location>
</feature>
<comment type="caution">
    <text evidence="3">The sequence shown here is derived from an EMBL/GenBank/DDBJ whole genome shotgun (WGS) entry which is preliminary data.</text>
</comment>
<evidence type="ECO:0000256" key="1">
    <source>
        <dbReference type="SAM" id="MobiDB-lite"/>
    </source>
</evidence>
<keyword evidence="2" id="KW-0472">Membrane</keyword>
<protein>
    <submittedName>
        <fullName evidence="3">Uncharacterized protein</fullName>
    </submittedName>
</protein>
<feature type="compositionally biased region" description="Polar residues" evidence="1">
    <location>
        <begin position="96"/>
        <end position="105"/>
    </location>
</feature>
<sequence length="483" mass="53066">MTAQKPEWYREAQGGLGKGTFTEEMKREVVRVIENKPADIRTKRSAWRLGGAVLAAIVVGMAILLPMLTNTGDQSSLASPPSSIFGTNDPGPAGSDNPSSTGQATNDERIPLVYEDPAKSLGDYPVEVDRIEGVRIAKSSVIVKRVIKVDGLGNYYVYAKQEGDSQLYAGMGIVAGGQETSDLYEIGTAGELTYLNDVEITKSNLFGSFHLRLYASCGANCVTNNWFHFEDSMPGVPISDFRLNAFVQEADLDGDGNTEAVAAVSSTIGKAIVYKLIDGKVRFVDMNLALHAEHPSTVVYDGERQIFRVIRDTGEQQYSYVKGTDSVEIVKQPITASKWITNSDAYDGTPAISLPVGDGETEAHWFQAPREDFGLYLPDAIKKVQFEDGYQFQAADGLSYIDLRNPDETPLPVLRKEKDLETYSDYLGSEFWGDNKTIRFDYFAYEPDKEHGTIIVIRSPSKDAELHSLLLAVATTVRYSPNG</sequence>
<dbReference type="AlphaFoldDB" id="A0A494Y3V8"/>
<dbReference type="OrthoDB" id="2597305at2"/>
<dbReference type="Proteomes" id="UP000282076">
    <property type="component" value="Unassembled WGS sequence"/>
</dbReference>
<name>A0A494Y3V8_9BACL</name>
<reference evidence="3 4" key="1">
    <citation type="submission" date="2018-10" db="EMBL/GenBank/DDBJ databases">
        <title>Cohnella sp. M2MS4P-1, whole genome shotgun sequence.</title>
        <authorList>
            <person name="Tuo L."/>
        </authorList>
    </citation>
    <scope>NUCLEOTIDE SEQUENCE [LARGE SCALE GENOMIC DNA]</scope>
    <source>
        <strain evidence="3 4">M2MS4P-1</strain>
    </source>
</reference>
<evidence type="ECO:0000313" key="3">
    <source>
        <dbReference type="EMBL" id="RKP55181.1"/>
    </source>
</evidence>
<feature type="transmembrane region" description="Helical" evidence="2">
    <location>
        <begin position="46"/>
        <end position="68"/>
    </location>
</feature>
<keyword evidence="4" id="KW-1185">Reference proteome</keyword>
<dbReference type="EMBL" id="RBZM01000004">
    <property type="protein sequence ID" value="RKP55181.1"/>
    <property type="molecule type" value="Genomic_DNA"/>
</dbReference>
<evidence type="ECO:0000256" key="2">
    <source>
        <dbReference type="SAM" id="Phobius"/>
    </source>
</evidence>
<organism evidence="3 4">
    <name type="scientific">Cohnella endophytica</name>
    <dbReference type="NCBI Taxonomy" id="2419778"/>
    <lineage>
        <taxon>Bacteria</taxon>
        <taxon>Bacillati</taxon>
        <taxon>Bacillota</taxon>
        <taxon>Bacilli</taxon>
        <taxon>Bacillales</taxon>
        <taxon>Paenibacillaceae</taxon>
        <taxon>Cohnella</taxon>
    </lineage>
</organism>
<accession>A0A494Y3V8</accession>
<keyword evidence="2" id="KW-1133">Transmembrane helix</keyword>
<proteinExistence type="predicted"/>
<keyword evidence="2" id="KW-0812">Transmembrane</keyword>
<gene>
    <name evidence="3" type="ORF">D7Z26_08150</name>
</gene>
<evidence type="ECO:0000313" key="4">
    <source>
        <dbReference type="Proteomes" id="UP000282076"/>
    </source>
</evidence>